<evidence type="ECO:0000313" key="2">
    <source>
        <dbReference type="EMBL" id="SSX03971.1"/>
    </source>
</evidence>
<reference evidence="3" key="2">
    <citation type="submission" date="2018-07" db="EMBL/GenBank/DDBJ databases">
        <authorList>
            <person name="Quirk P.G."/>
            <person name="Krulwich T.A."/>
        </authorList>
    </citation>
    <scope>NUCLEOTIDE SEQUENCE</scope>
</reference>
<gene>
    <name evidence="2" type="primary">CSON010648</name>
</gene>
<dbReference type="AlphaFoldDB" id="A0A336KHX7"/>
<name>A0A336KHX7_CULSO</name>
<protein>
    <submittedName>
        <fullName evidence="2">CSON010648 protein</fullName>
    </submittedName>
</protein>
<evidence type="ECO:0000313" key="3">
    <source>
        <dbReference type="EMBL" id="SSX24336.1"/>
    </source>
</evidence>
<sequence length="67" mass="7107">MVSAAIRCAKSKLLTFFTSNSIGDNKFQIPNCSSIAATGSGRDPFNSSSSSKLSKRDPGATGFERFL</sequence>
<organism evidence="2">
    <name type="scientific">Culicoides sonorensis</name>
    <name type="common">Biting midge</name>
    <dbReference type="NCBI Taxonomy" id="179676"/>
    <lineage>
        <taxon>Eukaryota</taxon>
        <taxon>Metazoa</taxon>
        <taxon>Ecdysozoa</taxon>
        <taxon>Arthropoda</taxon>
        <taxon>Hexapoda</taxon>
        <taxon>Insecta</taxon>
        <taxon>Pterygota</taxon>
        <taxon>Neoptera</taxon>
        <taxon>Endopterygota</taxon>
        <taxon>Diptera</taxon>
        <taxon>Nematocera</taxon>
        <taxon>Chironomoidea</taxon>
        <taxon>Ceratopogonidae</taxon>
        <taxon>Ceratopogoninae</taxon>
        <taxon>Culicoides</taxon>
        <taxon>Monoculicoides</taxon>
    </lineage>
</organism>
<accession>A0A336KHX7</accession>
<proteinExistence type="predicted"/>
<evidence type="ECO:0000256" key="1">
    <source>
        <dbReference type="SAM" id="MobiDB-lite"/>
    </source>
</evidence>
<reference evidence="2" key="1">
    <citation type="submission" date="2018-04" db="EMBL/GenBank/DDBJ databases">
        <authorList>
            <person name="Go L.Y."/>
            <person name="Mitchell J.A."/>
        </authorList>
    </citation>
    <scope>NUCLEOTIDE SEQUENCE</scope>
    <source>
        <tissue evidence="2">Whole organism</tissue>
    </source>
</reference>
<dbReference type="VEuPathDB" id="VectorBase:CSON010648"/>
<dbReference type="EMBL" id="UFQS01000439">
    <property type="protein sequence ID" value="SSX03971.1"/>
    <property type="molecule type" value="Genomic_DNA"/>
</dbReference>
<feature type="region of interest" description="Disordered" evidence="1">
    <location>
        <begin position="37"/>
        <end position="67"/>
    </location>
</feature>
<dbReference type="EMBL" id="UFQT01000439">
    <property type="protein sequence ID" value="SSX24336.1"/>
    <property type="molecule type" value="Genomic_DNA"/>
</dbReference>